<dbReference type="PANTHER" id="PTHR43335">
    <property type="entry name" value="ABC TRANSPORTER, ATP-BINDING PROTEIN"/>
    <property type="match status" value="1"/>
</dbReference>
<dbReference type="EMBL" id="DSID01000513">
    <property type="protein sequence ID" value="HEX70939.1"/>
    <property type="molecule type" value="Genomic_DNA"/>
</dbReference>
<evidence type="ECO:0000259" key="5">
    <source>
        <dbReference type="PROSITE" id="PS50893"/>
    </source>
</evidence>
<protein>
    <submittedName>
        <fullName evidence="6">ABC transporter ATP-binding protein</fullName>
    </submittedName>
</protein>
<dbReference type="SUPFAM" id="SSF52540">
    <property type="entry name" value="P-loop containing nucleoside triphosphate hydrolases"/>
    <property type="match status" value="1"/>
</dbReference>
<dbReference type="GO" id="GO:0005524">
    <property type="term" value="F:ATP binding"/>
    <property type="evidence" value="ECO:0007669"/>
    <property type="project" value="UniProtKB-KW"/>
</dbReference>
<dbReference type="InterPro" id="IPR003439">
    <property type="entry name" value="ABC_transporter-like_ATP-bd"/>
</dbReference>
<dbReference type="Gene3D" id="3.40.50.300">
    <property type="entry name" value="P-loop containing nucleotide triphosphate hydrolases"/>
    <property type="match status" value="1"/>
</dbReference>
<evidence type="ECO:0000256" key="3">
    <source>
        <dbReference type="ARBA" id="ARBA00022741"/>
    </source>
</evidence>
<dbReference type="InterPro" id="IPR027417">
    <property type="entry name" value="P-loop_NTPase"/>
</dbReference>
<comment type="similarity">
    <text evidence="1">Belongs to the ABC transporter superfamily.</text>
</comment>
<keyword evidence="3" id="KW-0547">Nucleotide-binding</keyword>
<evidence type="ECO:0000313" key="6">
    <source>
        <dbReference type="EMBL" id="HEX70939.1"/>
    </source>
</evidence>
<dbReference type="Pfam" id="PF00005">
    <property type="entry name" value="ABC_tran"/>
    <property type="match status" value="1"/>
</dbReference>
<dbReference type="PANTHER" id="PTHR43335:SF4">
    <property type="entry name" value="ABC TRANSPORTER, ATP-BINDING PROTEIN"/>
    <property type="match status" value="1"/>
</dbReference>
<keyword evidence="4 6" id="KW-0067">ATP-binding</keyword>
<evidence type="ECO:0000256" key="2">
    <source>
        <dbReference type="ARBA" id="ARBA00022448"/>
    </source>
</evidence>
<dbReference type="GO" id="GO:0016887">
    <property type="term" value="F:ATP hydrolysis activity"/>
    <property type="evidence" value="ECO:0007669"/>
    <property type="project" value="InterPro"/>
</dbReference>
<reference evidence="6" key="1">
    <citation type="journal article" date="2020" name="mSystems">
        <title>Genome- and Community-Level Interaction Insights into Carbon Utilization and Element Cycling Functions of Hydrothermarchaeota in Hydrothermal Sediment.</title>
        <authorList>
            <person name="Zhou Z."/>
            <person name="Liu Y."/>
            <person name="Xu W."/>
            <person name="Pan J."/>
            <person name="Luo Z.H."/>
            <person name="Li M."/>
        </authorList>
    </citation>
    <scope>NUCLEOTIDE SEQUENCE [LARGE SCALE GENOMIC DNA]</scope>
    <source>
        <strain evidence="6">SpSt-192</strain>
    </source>
</reference>
<dbReference type="InterPro" id="IPR003593">
    <property type="entry name" value="AAA+_ATPase"/>
</dbReference>
<feature type="domain" description="ABC transporter" evidence="5">
    <location>
        <begin position="5"/>
        <end position="233"/>
    </location>
</feature>
<organism evidence="6">
    <name type="scientific">Thermorudis sp</name>
    <dbReference type="NCBI Taxonomy" id="1969470"/>
    <lineage>
        <taxon>Bacteria</taxon>
        <taxon>Pseudomonadati</taxon>
        <taxon>Thermomicrobiota</taxon>
        <taxon>Thermomicrobia</taxon>
        <taxon>Thermomicrobia incertae sedis</taxon>
        <taxon>Thermorudis</taxon>
    </lineage>
</organism>
<keyword evidence="2" id="KW-0813">Transport</keyword>
<comment type="caution">
    <text evidence="6">The sequence shown here is derived from an EMBL/GenBank/DDBJ whole genome shotgun (WGS) entry which is preliminary data.</text>
</comment>
<dbReference type="SMART" id="SM00382">
    <property type="entry name" value="AAA"/>
    <property type="match status" value="1"/>
</dbReference>
<gene>
    <name evidence="6" type="ORF">ENP13_06810</name>
</gene>
<accession>A0A7C3AN00</accession>
<dbReference type="AlphaFoldDB" id="A0A7C3AN00"/>
<evidence type="ECO:0000256" key="4">
    <source>
        <dbReference type="ARBA" id="ARBA00022840"/>
    </source>
</evidence>
<proteinExistence type="inferred from homology"/>
<dbReference type="PROSITE" id="PS00211">
    <property type="entry name" value="ABC_TRANSPORTER_1"/>
    <property type="match status" value="1"/>
</dbReference>
<name>A0A7C3AN00_9BACT</name>
<sequence>MDRVIFTSGLSKHYGNRIAVNRLSLQVGQGEIYGFLGLNGAGKTTTIRLLLGMIRPSEGAAWIFGVRPHPGALDLWARVGYVVEAPSAYPELTVRENLEVFRRLRRVTDPKAVEQAIERLGLGSYADHRAGTLSLGNRQRLGLAKALLHEPALLILDEPVNGLDPTGIVEIRALLQELVRQRGVTVFMSSHLLSEVARIATRIGVIHEGRLIQELDAEELERRCRRWLVVDARDRRAAQAILEAAGFTVDSGENGELVVTGEHAIACPDDVAQLLLERNMCLTRLSVEQEDLESYFLRLIGAARGGER</sequence>
<dbReference type="InterPro" id="IPR017871">
    <property type="entry name" value="ABC_transporter-like_CS"/>
</dbReference>
<dbReference type="PROSITE" id="PS50893">
    <property type="entry name" value="ABC_TRANSPORTER_2"/>
    <property type="match status" value="1"/>
</dbReference>
<evidence type="ECO:0000256" key="1">
    <source>
        <dbReference type="ARBA" id="ARBA00005417"/>
    </source>
</evidence>